<sequence length="385" mass="41622">MSDLFRQSINKETPPRPKPTPITSTDPDDNSSSSSSADSTASINTVRPTSSEQPPPPEHWSNYFAQELYLSSSTPTSSATYHVYLTPPTDPKKGPLFITHHGAGASGLSFALLAQNLRHRLPEAGILSLEARAHGSVVKSPEDDKEIPDFSITTLTADALAMINLTVAHMTWPTLPPSILIGHSLGGAVVTQLATDFALGTALVGYCVLDVVEGSALEALGHMQTYLASRPSSFASVDEAVAWHTRTRTIRNAESAKVSVPGLLKPLPPSSAESKASGYTWQTNLATTTPYWPTWFTDLSPHFLTARGAKLLILAGTDRLDRELMIGQMQGKFQLTVIPEAGHFVHEDAPEKVGEVVEGFWRRNDRGSMVLPMKVDQMLAKGMKV</sequence>
<protein>
    <recommendedName>
        <fullName evidence="2 7">Protein phosphatase methylesterase 1</fullName>
        <shortName evidence="7">PME-1</shortName>
        <ecNumber evidence="7">3.1.1.-</ecNumber>
    </recommendedName>
</protein>
<dbReference type="GO" id="GO:0051723">
    <property type="term" value="F:protein methylesterase activity"/>
    <property type="evidence" value="ECO:0007669"/>
    <property type="project" value="UniProtKB-EC"/>
</dbReference>
<keyword evidence="4 7" id="KW-0378">Hydrolase</keyword>
<dbReference type="InterPro" id="IPR000073">
    <property type="entry name" value="AB_hydrolase_1"/>
</dbReference>
<proteinExistence type="inferred from homology"/>
<dbReference type="RefSeq" id="XP_064661160.1">
    <property type="nucleotide sequence ID" value="XM_064801209.1"/>
</dbReference>
<dbReference type="SUPFAM" id="SSF53474">
    <property type="entry name" value="alpha/beta-Hydrolases"/>
    <property type="match status" value="1"/>
</dbReference>
<dbReference type="GeneID" id="89925300"/>
<dbReference type="PANTHER" id="PTHR14189:SF0">
    <property type="entry name" value="PROTEIN PHOSPHATASE METHYLESTERASE 1"/>
    <property type="match status" value="1"/>
</dbReference>
<evidence type="ECO:0000256" key="3">
    <source>
        <dbReference type="ARBA" id="ARBA00022487"/>
    </source>
</evidence>
<dbReference type="Proteomes" id="UP001337655">
    <property type="component" value="Unassembled WGS sequence"/>
</dbReference>
<evidence type="ECO:0000256" key="8">
    <source>
        <dbReference type="PIRSR" id="PIRSR022950-1"/>
    </source>
</evidence>
<evidence type="ECO:0000256" key="7">
    <source>
        <dbReference type="PIRNR" id="PIRNR022950"/>
    </source>
</evidence>
<evidence type="ECO:0000256" key="9">
    <source>
        <dbReference type="SAM" id="MobiDB-lite"/>
    </source>
</evidence>
<dbReference type="PANTHER" id="PTHR14189">
    <property type="entry name" value="PROTEIN PHOSPHATASE METHYLESTERASE-1 RELATED"/>
    <property type="match status" value="1"/>
</dbReference>
<reference evidence="11 12" key="1">
    <citation type="submission" date="2023-08" db="EMBL/GenBank/DDBJ databases">
        <title>Black Yeasts Isolated from many extreme environments.</title>
        <authorList>
            <person name="Coleine C."/>
            <person name="Stajich J.E."/>
            <person name="Selbmann L."/>
        </authorList>
    </citation>
    <scope>NUCLEOTIDE SEQUENCE [LARGE SCALE GENOMIC DNA]</scope>
    <source>
        <strain evidence="11 12">CCFEE 5935</strain>
    </source>
</reference>
<dbReference type="PIRSF" id="PIRSF022950">
    <property type="entry name" value="PPase_methylesterase_euk"/>
    <property type="match status" value="1"/>
</dbReference>
<evidence type="ECO:0000256" key="1">
    <source>
        <dbReference type="ARBA" id="ARBA00008645"/>
    </source>
</evidence>
<comment type="function">
    <text evidence="5">Demethylates proteins that have been reversibly carboxymethylated. Demethylates the phosphatase PP2A catalytic subunit.</text>
</comment>
<organism evidence="11 12">
    <name type="scientific">Saxophila tyrrhenica</name>
    <dbReference type="NCBI Taxonomy" id="1690608"/>
    <lineage>
        <taxon>Eukaryota</taxon>
        <taxon>Fungi</taxon>
        <taxon>Dikarya</taxon>
        <taxon>Ascomycota</taxon>
        <taxon>Pezizomycotina</taxon>
        <taxon>Dothideomycetes</taxon>
        <taxon>Dothideomycetidae</taxon>
        <taxon>Mycosphaerellales</taxon>
        <taxon>Extremaceae</taxon>
        <taxon>Saxophila</taxon>
    </lineage>
</organism>
<comment type="similarity">
    <text evidence="1 7">Belongs to the AB hydrolase superfamily.</text>
</comment>
<feature type="compositionally biased region" description="Low complexity" evidence="9">
    <location>
        <begin position="21"/>
        <end position="45"/>
    </location>
</feature>
<keyword evidence="12" id="KW-1185">Reference proteome</keyword>
<evidence type="ECO:0000256" key="2">
    <source>
        <dbReference type="ARBA" id="ARBA00020672"/>
    </source>
</evidence>
<feature type="compositionally biased region" description="Polar residues" evidence="9">
    <location>
        <begin position="1"/>
        <end position="11"/>
    </location>
</feature>
<evidence type="ECO:0000256" key="4">
    <source>
        <dbReference type="ARBA" id="ARBA00022801"/>
    </source>
</evidence>
<comment type="caution">
    <text evidence="11">The sequence shown here is derived from an EMBL/GenBank/DDBJ whole genome shotgun (WGS) entry which is preliminary data.</text>
</comment>
<dbReference type="AlphaFoldDB" id="A0AAV9PI40"/>
<evidence type="ECO:0000259" key="10">
    <source>
        <dbReference type="Pfam" id="PF12697"/>
    </source>
</evidence>
<gene>
    <name evidence="11" type="primary">PPE1</name>
    <name evidence="11" type="ORF">LTR77_003954</name>
</gene>
<feature type="active site" evidence="8">
    <location>
        <position position="184"/>
    </location>
</feature>
<dbReference type="EC" id="3.1.1.-" evidence="7"/>
<dbReference type="Pfam" id="PF12697">
    <property type="entry name" value="Abhydrolase_6"/>
    <property type="match status" value="1"/>
</dbReference>
<feature type="domain" description="AB hydrolase-1" evidence="10">
    <location>
        <begin position="100"/>
        <end position="353"/>
    </location>
</feature>
<evidence type="ECO:0000313" key="12">
    <source>
        <dbReference type="Proteomes" id="UP001337655"/>
    </source>
</evidence>
<feature type="active site" evidence="8">
    <location>
        <position position="343"/>
    </location>
</feature>
<keyword evidence="3 7" id="KW-0719">Serine esterase</keyword>
<dbReference type="EMBL" id="JAVRRT010000005">
    <property type="protein sequence ID" value="KAK5172316.1"/>
    <property type="molecule type" value="Genomic_DNA"/>
</dbReference>
<dbReference type="Gene3D" id="3.40.50.1820">
    <property type="entry name" value="alpha/beta hydrolase"/>
    <property type="match status" value="1"/>
</dbReference>
<name>A0AAV9PI40_9PEZI</name>
<feature type="active site" evidence="8">
    <location>
        <position position="210"/>
    </location>
</feature>
<feature type="region of interest" description="Disordered" evidence="9">
    <location>
        <begin position="1"/>
        <end position="60"/>
    </location>
</feature>
<dbReference type="InterPro" id="IPR029058">
    <property type="entry name" value="AB_hydrolase_fold"/>
</dbReference>
<dbReference type="InterPro" id="IPR016812">
    <property type="entry name" value="PPase_methylesterase_euk"/>
</dbReference>
<accession>A0AAV9PI40</accession>
<comment type="catalytic activity">
    <reaction evidence="6">
        <text>[phosphatase 2A protein]-C-terminal L-leucine methyl ester + H2O = [phosphatase 2A protein]-C-terminal L-leucine + methanol + H(+)</text>
        <dbReference type="Rhea" id="RHEA:48548"/>
        <dbReference type="Rhea" id="RHEA-COMP:12134"/>
        <dbReference type="Rhea" id="RHEA-COMP:12135"/>
        <dbReference type="ChEBI" id="CHEBI:15377"/>
        <dbReference type="ChEBI" id="CHEBI:15378"/>
        <dbReference type="ChEBI" id="CHEBI:17790"/>
        <dbReference type="ChEBI" id="CHEBI:90516"/>
        <dbReference type="ChEBI" id="CHEBI:90517"/>
        <dbReference type="EC" id="3.1.1.89"/>
    </reaction>
</comment>
<evidence type="ECO:0000313" key="11">
    <source>
        <dbReference type="EMBL" id="KAK5172316.1"/>
    </source>
</evidence>
<evidence type="ECO:0000256" key="6">
    <source>
        <dbReference type="ARBA" id="ARBA00049203"/>
    </source>
</evidence>
<evidence type="ECO:0000256" key="5">
    <source>
        <dbReference type="ARBA" id="ARBA00024741"/>
    </source>
</evidence>